<evidence type="ECO:0000256" key="1">
    <source>
        <dbReference type="ARBA" id="ARBA00022737"/>
    </source>
</evidence>
<protein>
    <submittedName>
        <fullName evidence="4">Glutathione S-transferase</fullName>
    </submittedName>
</protein>
<evidence type="ECO:0000259" key="3">
    <source>
        <dbReference type="PROSITE" id="PS50404"/>
    </source>
</evidence>
<dbReference type="PANTHER" id="PTHR47447:SF23">
    <property type="entry name" value="PENTACOTRIPEPTIDE-REPEAT REGION OF PRORP DOMAIN-CONTAINING PROTEIN"/>
    <property type="match status" value="1"/>
</dbReference>
<dbReference type="InterPro" id="IPR004045">
    <property type="entry name" value="Glutathione_S-Trfase_N"/>
</dbReference>
<evidence type="ECO:0000313" key="4">
    <source>
        <dbReference type="EMBL" id="KAF4582873.1"/>
    </source>
</evidence>
<comment type="caution">
    <text evidence="4">The sequence shown here is derived from an EMBL/GenBank/DDBJ whole genome shotgun (WGS) entry which is preliminary data.</text>
</comment>
<gene>
    <name evidence="4" type="ORF">GQ602_006017</name>
</gene>
<dbReference type="GO" id="GO:0016740">
    <property type="term" value="F:transferase activity"/>
    <property type="evidence" value="ECO:0007669"/>
    <property type="project" value="UniProtKB-KW"/>
</dbReference>
<dbReference type="OrthoDB" id="185373at2759"/>
<dbReference type="SUPFAM" id="SSF52833">
    <property type="entry name" value="Thioredoxin-like"/>
    <property type="match status" value="1"/>
</dbReference>
<keyword evidence="1" id="KW-0677">Repeat</keyword>
<dbReference type="AlphaFoldDB" id="A0A8H4Q2H6"/>
<organism evidence="4 5">
    <name type="scientific">Ophiocordyceps camponoti-floridani</name>
    <dbReference type="NCBI Taxonomy" id="2030778"/>
    <lineage>
        <taxon>Eukaryota</taxon>
        <taxon>Fungi</taxon>
        <taxon>Dikarya</taxon>
        <taxon>Ascomycota</taxon>
        <taxon>Pezizomycotina</taxon>
        <taxon>Sordariomycetes</taxon>
        <taxon>Hypocreomycetidae</taxon>
        <taxon>Hypocreales</taxon>
        <taxon>Ophiocordycipitaceae</taxon>
        <taxon>Ophiocordyceps</taxon>
    </lineage>
</organism>
<feature type="region of interest" description="Disordered" evidence="2">
    <location>
        <begin position="424"/>
        <end position="444"/>
    </location>
</feature>
<evidence type="ECO:0000256" key="2">
    <source>
        <dbReference type="SAM" id="MobiDB-lite"/>
    </source>
</evidence>
<keyword evidence="4" id="KW-0808">Transferase</keyword>
<dbReference type="PROSITE" id="PS50404">
    <property type="entry name" value="GST_NTER"/>
    <property type="match status" value="1"/>
</dbReference>
<dbReference type="Pfam" id="PF13409">
    <property type="entry name" value="GST_N_2"/>
    <property type="match status" value="1"/>
</dbReference>
<dbReference type="Gene3D" id="3.40.30.10">
    <property type="entry name" value="Glutaredoxin"/>
    <property type="match status" value="1"/>
</dbReference>
<keyword evidence="5" id="KW-1185">Reference proteome</keyword>
<dbReference type="Proteomes" id="UP000562929">
    <property type="component" value="Unassembled WGS sequence"/>
</dbReference>
<dbReference type="InterPro" id="IPR011990">
    <property type="entry name" value="TPR-like_helical_dom_sf"/>
</dbReference>
<dbReference type="InterPro" id="IPR036249">
    <property type="entry name" value="Thioredoxin-like_sf"/>
</dbReference>
<dbReference type="Gene3D" id="1.25.40.10">
    <property type="entry name" value="Tetratricopeptide repeat domain"/>
    <property type="match status" value="2"/>
</dbReference>
<reference evidence="4 5" key="1">
    <citation type="journal article" date="2020" name="G3 (Bethesda)">
        <title>Genetic Underpinnings of Host Manipulation by Ophiocordyceps as Revealed by Comparative Transcriptomics.</title>
        <authorList>
            <person name="Will I."/>
            <person name="Das B."/>
            <person name="Trinh T."/>
            <person name="Brachmann A."/>
            <person name="Ohm R.A."/>
            <person name="de Bekker C."/>
        </authorList>
    </citation>
    <scope>NUCLEOTIDE SEQUENCE [LARGE SCALE GENOMIC DNA]</scope>
    <source>
        <strain evidence="4 5">EC05</strain>
    </source>
</reference>
<sequence length="894" mass="98705">MSGYEGHLPPPEIKLYWLDRSRSQRIVWLLEELQTPYELIVSHRDRNLKAPSSLTRIHPLGKAPVLSIRAVDESEAVVLAESGFMTHEAATRRRLDDQAISIFNDVVRPPDGKTATTTMTTTTTAAAAAAAASELDQELVVYAKLRELLWKRNGSLPVAEKLDRFRDEVYPWLYRVRGQVPRRVWIDFVKFARQTGRDVAREGGTGIALHLSSMCGSLGFWDLDLRGQLLLSLCHDVLTGRKVEQGEEEGRGLVRELVELWMHVSQMHRLSQVRRRGLRFVLPSEAAIVKTFEADNKGGSNVAPATKALAGIFNQFQLETARLLVPPLLATVAILSDPLLTSRSRQQEAGPLLGIASAAVMDNVPDEAFVAAELTDDYARAVGFPVDKMGGVRSQVVARWRGASTILAGYNASWKRPQLVFGSRGGGGGGGNGSEAGGPDGMMTGGPSWLDTYRRRLTVAWRSRNPVAAEIIWRDLQARIAQQPRLSKQLSKMPEYFNYWLFIWCAFRRPVQLQETLEVMGRVHLRATVKSYTSMMHGWKTSRDAQKVMAFWTRLVESGERLDSFVWVARISALVECGRLQDGIVALAEMMTRWKKALAEVDGDIEAARLTGAVEPSIEVVNAVYSGLIKRDAKAAREVLSWAAGHGIQANVRTFNMLLGQASTNLAETLTTMRERGIDPDEATFTVMLERMLGAVDGCAPEEQVRAVEHILDVMAGVGLSPNSEVFAKMLHSVASLEDGGADEVFAFIQDRMRAARIPYSWHIVTILIQRALVRNPPPTPGVVDQILREHGFSSVSQGDRTLWESVVRAHAFVGDLDAAMKVFTDLAAERRPVYSLGCLHDLLYALLGAGRTKDGRAVVVEAMEGRRRRVAEMGAGMRGIGSIAFGILLLTMA</sequence>
<evidence type="ECO:0000313" key="5">
    <source>
        <dbReference type="Proteomes" id="UP000562929"/>
    </source>
</evidence>
<proteinExistence type="predicted"/>
<dbReference type="EMBL" id="JAACLJ010000007">
    <property type="protein sequence ID" value="KAF4582873.1"/>
    <property type="molecule type" value="Genomic_DNA"/>
</dbReference>
<accession>A0A8H4Q2H6</accession>
<dbReference type="PANTHER" id="PTHR47447">
    <property type="entry name" value="OS03G0856100 PROTEIN"/>
    <property type="match status" value="1"/>
</dbReference>
<feature type="domain" description="GST N-terminal" evidence="3">
    <location>
        <begin position="10"/>
        <end position="97"/>
    </location>
</feature>
<dbReference type="CDD" id="cd03046">
    <property type="entry name" value="GST_N_GTT1_like"/>
    <property type="match status" value="1"/>
</dbReference>
<name>A0A8H4Q2H6_9HYPO</name>